<keyword evidence="12" id="KW-1185">Reference proteome</keyword>
<feature type="domain" description="Peptidase M16 C-terminal" evidence="10">
    <location>
        <begin position="674"/>
        <end position="851"/>
    </location>
</feature>
<dbReference type="GO" id="GO:0046872">
    <property type="term" value="F:metal ion binding"/>
    <property type="evidence" value="ECO:0007669"/>
    <property type="project" value="UniProtKB-KW"/>
</dbReference>
<dbReference type="InterPro" id="IPR007863">
    <property type="entry name" value="Peptidase_M16_C"/>
</dbReference>
<evidence type="ECO:0000256" key="4">
    <source>
        <dbReference type="ARBA" id="ARBA00022723"/>
    </source>
</evidence>
<keyword evidence="4" id="KW-0479">Metal-binding</keyword>
<evidence type="ECO:0000256" key="7">
    <source>
        <dbReference type="ARBA" id="ARBA00023049"/>
    </source>
</evidence>
<dbReference type="PROSITE" id="PS51257">
    <property type="entry name" value="PROKAR_LIPOPROTEIN"/>
    <property type="match status" value="1"/>
</dbReference>
<keyword evidence="3" id="KW-0645">Protease</keyword>
<evidence type="ECO:0000256" key="6">
    <source>
        <dbReference type="ARBA" id="ARBA00022833"/>
    </source>
</evidence>
<dbReference type="AlphaFoldDB" id="A0A9X2KUU1"/>
<evidence type="ECO:0000259" key="9">
    <source>
        <dbReference type="Pfam" id="PF00675"/>
    </source>
</evidence>
<protein>
    <submittedName>
        <fullName evidence="11">Insulinase family protein</fullName>
    </submittedName>
</protein>
<dbReference type="Pfam" id="PF00675">
    <property type="entry name" value="Peptidase_M16"/>
    <property type="match status" value="1"/>
</dbReference>
<dbReference type="InterPro" id="IPR050626">
    <property type="entry name" value="Peptidase_M16"/>
</dbReference>
<feature type="domain" description="Peptidase M16 N-terminal" evidence="9">
    <location>
        <begin position="65"/>
        <end position="211"/>
    </location>
</feature>
<dbReference type="Pfam" id="PF05193">
    <property type="entry name" value="Peptidase_M16_C"/>
    <property type="match status" value="2"/>
</dbReference>
<accession>A0A9X2KUU1</accession>
<evidence type="ECO:0000256" key="8">
    <source>
        <dbReference type="RuleBase" id="RU004447"/>
    </source>
</evidence>
<dbReference type="EMBL" id="JAMFTH010000005">
    <property type="protein sequence ID" value="MCP8900552.1"/>
    <property type="molecule type" value="Genomic_DNA"/>
</dbReference>
<dbReference type="Gene3D" id="3.30.830.10">
    <property type="entry name" value="Metalloenzyme, LuxS/M16 peptidase-like"/>
    <property type="match status" value="4"/>
</dbReference>
<dbReference type="SUPFAM" id="SSF63411">
    <property type="entry name" value="LuxS/MPP-like metallohydrolase"/>
    <property type="match status" value="4"/>
</dbReference>
<dbReference type="RefSeq" id="WP_253968839.1">
    <property type="nucleotide sequence ID" value="NZ_JAMFTH010000005.1"/>
</dbReference>
<dbReference type="PROSITE" id="PS00143">
    <property type="entry name" value="INSULINASE"/>
    <property type="match status" value="1"/>
</dbReference>
<comment type="similarity">
    <text evidence="2 8">Belongs to the peptidase M16 family.</text>
</comment>
<evidence type="ECO:0000256" key="3">
    <source>
        <dbReference type="ARBA" id="ARBA00022670"/>
    </source>
</evidence>
<gene>
    <name evidence="11" type="ORF">M6D89_14690</name>
</gene>
<sequence length="934" mass="104643">MRPSRIADIRPVFTVLLTFISTLLITSCQSNVQDDSANAAQNAPIEKITSVEGITEYRLANGLQVLLFPDPTKENITVNVTYHVGSKHENYGETGMAHLLEHLLFKGSTNHPNIPDEMSQRGAQSNGTTWLDRTNYFETFSANDDNLDWALSMESDRMVNSFVSAEDLESEMTVVYNELQRAENSPFHVTMQKLRSSAFLWHNYGNHTLGARSDLEHVSIEKLRAFYEMYYQPDNATLIVAGKIDSAKALDKIQQHFGGIAKPERSLPEMYTREPASDGERSVTVRRVGDTPLAMVGYHTPPAAHSDSAALAVLANILTDQPRGRLHKALVEPGIAARTGAWLDAKADSSMFMGFTLLNADQSLEAAEQALLQQLEGFAQTPVTPEELERAKLTILNGFEKSMEQPQAIAIQLSDWLTNGDWRLLFLFRDRIEQVSLEDVQRVAGDYLQRNNRTLGRFIPTEKPERVELPEVESIDAMLEGYTGRKDIVIGEAFDPSWENIAARTEFFTLGDNIRVAALKKNTRGESVRLNIQFNYGSLESLTGKAQYAGIVGDMLGRGSKQYSREEMKSAFDRIQTYGGFGANAGGGWAWLASNRDNLVPALGIIAEGLKNPTFPQEELNQLLQQAQASVESSLSQPQALASNFAHRRITPVAQDHPQYVRTFDEQLALYQNVERQQLVDYHREFFGADNMLVTIVGDYDRDQVVKALEKHFADWTTGNSYEPIVLGYQPIDTSDKIIDTPDKENGSFFAINLYDLDARDEDAPELVLGNYLFGGGFINSRLATRLRQQEGWSYGVGSSLNPNRIQPRTVFWGWAIGGPENLNNIERGFKEELQKVLDEGFTEQEVENGISGILQSNKVQRADDEKLAQMLQQMMFYNETLEQHQAFEADIADSNKEDVLRVMKEYLSPEDMLYIKAGDMNKARTDAQASGAE</sequence>
<dbReference type="PANTHER" id="PTHR43690:SF17">
    <property type="entry name" value="PROTEIN YHJJ"/>
    <property type="match status" value="1"/>
</dbReference>
<dbReference type="InterPro" id="IPR001431">
    <property type="entry name" value="Pept_M16_Zn_BS"/>
</dbReference>
<comment type="caution">
    <text evidence="11">The sequence shown here is derived from an EMBL/GenBank/DDBJ whole genome shotgun (WGS) entry which is preliminary data.</text>
</comment>
<name>A0A9X2KUU1_9GAMM</name>
<evidence type="ECO:0000256" key="5">
    <source>
        <dbReference type="ARBA" id="ARBA00022801"/>
    </source>
</evidence>
<organism evidence="11 12">
    <name type="scientific">Gilvimarinus xylanilyticus</name>
    <dbReference type="NCBI Taxonomy" id="2944139"/>
    <lineage>
        <taxon>Bacteria</taxon>
        <taxon>Pseudomonadati</taxon>
        <taxon>Pseudomonadota</taxon>
        <taxon>Gammaproteobacteria</taxon>
        <taxon>Cellvibrionales</taxon>
        <taxon>Cellvibrionaceae</taxon>
        <taxon>Gilvimarinus</taxon>
    </lineage>
</organism>
<dbReference type="GO" id="GO:0004222">
    <property type="term" value="F:metalloendopeptidase activity"/>
    <property type="evidence" value="ECO:0007669"/>
    <property type="project" value="InterPro"/>
</dbReference>
<dbReference type="PANTHER" id="PTHR43690">
    <property type="entry name" value="NARDILYSIN"/>
    <property type="match status" value="1"/>
</dbReference>
<reference evidence="11" key="1">
    <citation type="submission" date="2022-05" db="EMBL/GenBank/DDBJ databases">
        <authorList>
            <person name="Sun H.-N."/>
        </authorList>
    </citation>
    <scope>NUCLEOTIDE SEQUENCE</scope>
    <source>
        <strain evidence="11">HB14</strain>
    </source>
</reference>
<dbReference type="InterPro" id="IPR011765">
    <property type="entry name" value="Pept_M16_N"/>
</dbReference>
<evidence type="ECO:0000256" key="1">
    <source>
        <dbReference type="ARBA" id="ARBA00001947"/>
    </source>
</evidence>
<dbReference type="InterPro" id="IPR011249">
    <property type="entry name" value="Metalloenz_LuxS/M16"/>
</dbReference>
<evidence type="ECO:0000256" key="2">
    <source>
        <dbReference type="ARBA" id="ARBA00007261"/>
    </source>
</evidence>
<evidence type="ECO:0000259" key="10">
    <source>
        <dbReference type="Pfam" id="PF05193"/>
    </source>
</evidence>
<keyword evidence="7" id="KW-0482">Metalloprotease</keyword>
<evidence type="ECO:0000313" key="11">
    <source>
        <dbReference type="EMBL" id="MCP8900552.1"/>
    </source>
</evidence>
<evidence type="ECO:0000313" key="12">
    <source>
        <dbReference type="Proteomes" id="UP001139319"/>
    </source>
</evidence>
<keyword evidence="6" id="KW-0862">Zinc</keyword>
<comment type="cofactor">
    <cofactor evidence="1">
        <name>Zn(2+)</name>
        <dbReference type="ChEBI" id="CHEBI:29105"/>
    </cofactor>
</comment>
<keyword evidence="5" id="KW-0378">Hydrolase</keyword>
<dbReference type="Proteomes" id="UP001139319">
    <property type="component" value="Unassembled WGS sequence"/>
</dbReference>
<reference evidence="11" key="2">
    <citation type="submission" date="2023-01" db="EMBL/GenBank/DDBJ databases">
        <title>Gilvimarinus xylanilyticus HB14 isolated from Caulerpa lentillifera aquaculture base in Hainan, China.</title>
        <authorList>
            <person name="Zhang Y.-J."/>
        </authorList>
    </citation>
    <scope>NUCLEOTIDE SEQUENCE</scope>
    <source>
        <strain evidence="11">HB14</strain>
    </source>
</reference>
<dbReference type="GO" id="GO:0006508">
    <property type="term" value="P:proteolysis"/>
    <property type="evidence" value="ECO:0007669"/>
    <property type="project" value="UniProtKB-KW"/>
</dbReference>
<proteinExistence type="inferred from homology"/>
<feature type="domain" description="Peptidase M16 C-terminal" evidence="10">
    <location>
        <begin position="218"/>
        <end position="392"/>
    </location>
</feature>